<reference evidence="3 4" key="1">
    <citation type="journal article" date="2011" name="Front. Microbiol.">
        <title>Genomic signatures of strain selection and enhancement in Bacillus atrophaeus var. globigii, a historical biowarfare simulant.</title>
        <authorList>
            <person name="Gibbons H.S."/>
            <person name="Broomall S.M."/>
            <person name="McNew L.A."/>
            <person name="Daligault H."/>
            <person name="Chapman C."/>
            <person name="Bruce D."/>
            <person name="Karavis M."/>
            <person name="Krepps M."/>
            <person name="McGregor P.A."/>
            <person name="Hong C."/>
            <person name="Park K.H."/>
            <person name="Akmal A."/>
            <person name="Feldman A."/>
            <person name="Lin J.S."/>
            <person name="Chang W.E."/>
            <person name="Higgs B.W."/>
            <person name="Demirev P."/>
            <person name="Lindquist J."/>
            <person name="Liem A."/>
            <person name="Fochler E."/>
            <person name="Read T.D."/>
            <person name="Tapia R."/>
            <person name="Johnson S."/>
            <person name="Bishop-Lilly K.A."/>
            <person name="Detter C."/>
            <person name="Han C."/>
            <person name="Sozhamannan S."/>
            <person name="Rosenzweig C.N."/>
            <person name="Skowronski E.W."/>
        </authorList>
    </citation>
    <scope>NUCLEOTIDE SEQUENCE [LARGE SCALE GENOMIC DNA]</scope>
    <source>
        <strain evidence="3 4">GYP-17</strain>
    </source>
</reference>
<dbReference type="AlphaFoldDB" id="A0A432WRA2"/>
<protein>
    <recommendedName>
        <fullName evidence="5">DUF3192 domain-containing protein</fullName>
    </recommendedName>
</protein>
<dbReference type="OrthoDB" id="6399368at2"/>
<dbReference type="RefSeq" id="WP_126775612.1">
    <property type="nucleotide sequence ID" value="NZ_PIPM01000001.1"/>
</dbReference>
<sequence>MKKGFLIMFAGFALYALVFVGIQQFYTANPETMTWREREIFNRKYIGRLKIGTHRDEVLRLLGPPDISEARTSLRGDVLILFYRTHHVKSDGMTTRDETTPLLFVNDELFAWGDSAYEAEFNN</sequence>
<evidence type="ECO:0000313" key="4">
    <source>
        <dbReference type="Proteomes" id="UP000288405"/>
    </source>
</evidence>
<comment type="caution">
    <text evidence="3">The sequence shown here is derived from an EMBL/GenBank/DDBJ whole genome shotgun (WGS) entry which is preliminary data.</text>
</comment>
<dbReference type="Gene3D" id="3.30.1450.10">
    <property type="match status" value="1"/>
</dbReference>
<dbReference type="Pfam" id="PF11399">
    <property type="entry name" value="DUF3192"/>
    <property type="match status" value="1"/>
</dbReference>
<dbReference type="Proteomes" id="UP000288405">
    <property type="component" value="Unassembled WGS sequence"/>
</dbReference>
<gene>
    <name evidence="3" type="ORF">CWE11_00325</name>
</gene>
<feature type="transmembrane region" description="Helical" evidence="2">
    <location>
        <begin position="6"/>
        <end position="26"/>
    </location>
</feature>
<name>A0A432WRA2_9GAMM</name>
<evidence type="ECO:0008006" key="5">
    <source>
        <dbReference type="Google" id="ProtNLM"/>
    </source>
</evidence>
<organism evidence="3 4">
    <name type="scientific">Aliidiomarina sanyensis</name>
    <dbReference type="NCBI Taxonomy" id="1249555"/>
    <lineage>
        <taxon>Bacteria</taxon>
        <taxon>Pseudomonadati</taxon>
        <taxon>Pseudomonadota</taxon>
        <taxon>Gammaproteobacteria</taxon>
        <taxon>Alteromonadales</taxon>
        <taxon>Idiomarinaceae</taxon>
        <taxon>Aliidiomarina</taxon>
    </lineage>
</organism>
<keyword evidence="2" id="KW-0812">Transmembrane</keyword>
<keyword evidence="4" id="KW-1185">Reference proteome</keyword>
<accession>A0A432WRA2</accession>
<dbReference type="EMBL" id="PIPM01000001">
    <property type="protein sequence ID" value="RUO36300.1"/>
    <property type="molecule type" value="Genomic_DNA"/>
</dbReference>
<dbReference type="InterPro" id="IPR021534">
    <property type="entry name" value="DUF3192"/>
</dbReference>
<keyword evidence="2" id="KW-1133">Transmembrane helix</keyword>
<proteinExistence type="predicted"/>
<dbReference type="InterPro" id="IPR037873">
    <property type="entry name" value="BamE-like"/>
</dbReference>
<keyword evidence="2" id="KW-0472">Membrane</keyword>
<evidence type="ECO:0000256" key="2">
    <source>
        <dbReference type="SAM" id="Phobius"/>
    </source>
</evidence>
<keyword evidence="1" id="KW-0732">Signal</keyword>
<evidence type="ECO:0000256" key="1">
    <source>
        <dbReference type="ARBA" id="ARBA00022729"/>
    </source>
</evidence>
<evidence type="ECO:0000313" key="3">
    <source>
        <dbReference type="EMBL" id="RUO36300.1"/>
    </source>
</evidence>